<evidence type="ECO:0000313" key="2">
    <source>
        <dbReference type="EMBL" id="KAF1756688.1"/>
    </source>
</evidence>
<accession>A0A6A5GMT0</accession>
<dbReference type="RefSeq" id="XP_053584450.1">
    <property type="nucleotide sequence ID" value="XM_053729678.1"/>
</dbReference>
<evidence type="ECO:0000256" key="1">
    <source>
        <dbReference type="SAM" id="Phobius"/>
    </source>
</evidence>
<dbReference type="EMBL" id="WUAV01000004">
    <property type="protein sequence ID" value="KAF1756688.1"/>
    <property type="molecule type" value="Genomic_DNA"/>
</dbReference>
<evidence type="ECO:0000313" key="3">
    <source>
        <dbReference type="Proteomes" id="UP000483820"/>
    </source>
</evidence>
<feature type="transmembrane region" description="Helical" evidence="1">
    <location>
        <begin position="52"/>
        <end position="76"/>
    </location>
</feature>
<name>A0A6A5GMT0_CAERE</name>
<feature type="transmembrane region" description="Helical" evidence="1">
    <location>
        <begin position="96"/>
        <end position="113"/>
    </location>
</feature>
<dbReference type="AlphaFoldDB" id="A0A6A5GMT0"/>
<dbReference type="GeneID" id="78775738"/>
<feature type="transmembrane region" description="Helical" evidence="1">
    <location>
        <begin position="164"/>
        <end position="185"/>
    </location>
</feature>
<feature type="transmembrane region" description="Helical" evidence="1">
    <location>
        <begin position="134"/>
        <end position="158"/>
    </location>
</feature>
<keyword evidence="1" id="KW-0472">Membrane</keyword>
<feature type="transmembrane region" description="Helical" evidence="1">
    <location>
        <begin position="215"/>
        <end position="241"/>
    </location>
</feature>
<comment type="caution">
    <text evidence="2">The sequence shown here is derived from an EMBL/GenBank/DDBJ whole genome shotgun (WGS) entry which is preliminary data.</text>
</comment>
<dbReference type="KEGG" id="crq:GCK72_013142"/>
<protein>
    <submittedName>
        <fullName evidence="2">Uncharacterized protein</fullName>
    </submittedName>
</protein>
<dbReference type="CTD" id="78775738"/>
<organism evidence="2 3">
    <name type="scientific">Caenorhabditis remanei</name>
    <name type="common">Caenorhabditis vulgaris</name>
    <dbReference type="NCBI Taxonomy" id="31234"/>
    <lineage>
        <taxon>Eukaryota</taxon>
        <taxon>Metazoa</taxon>
        <taxon>Ecdysozoa</taxon>
        <taxon>Nematoda</taxon>
        <taxon>Chromadorea</taxon>
        <taxon>Rhabditida</taxon>
        <taxon>Rhabditina</taxon>
        <taxon>Rhabditomorpha</taxon>
        <taxon>Rhabditoidea</taxon>
        <taxon>Rhabditidae</taxon>
        <taxon>Peloderinae</taxon>
        <taxon>Caenorhabditis</taxon>
    </lineage>
</organism>
<keyword evidence="1" id="KW-0812">Transmembrane</keyword>
<sequence>MMIDICVPYEDFEYNVVGHYRGYFIIAEHIFMIYLTVLYFRMRANKTPTEMYISNLLIIAWPLLPIRLIKAAFTAYFPLEASQSNFLCLLIRIETTLQYTFTLAHLLMLNYFSREVRVHRSVSFEATSRMRKTLHCFNLYSLITSILFVNLQISSGIVKVFSCIYALSFVVCLPIYLISHFVALIKSTCKRFLRVIQTFLIPAIFPQFASDYLITFRYVTGVLAVRFMVSIIFASGPLILLPPIRRQIFRPILKRKQDRVAAAPELRSAEQIQVSFVN</sequence>
<feature type="transmembrane region" description="Helical" evidence="1">
    <location>
        <begin position="20"/>
        <end position="40"/>
    </location>
</feature>
<reference evidence="2 3" key="1">
    <citation type="submission" date="2019-12" db="EMBL/GenBank/DDBJ databases">
        <title>Chromosome-level assembly of the Caenorhabditis remanei genome.</title>
        <authorList>
            <person name="Teterina A.A."/>
            <person name="Willis J.H."/>
            <person name="Phillips P.C."/>
        </authorList>
    </citation>
    <scope>NUCLEOTIDE SEQUENCE [LARGE SCALE GENOMIC DNA]</scope>
    <source>
        <strain evidence="2 3">PX506</strain>
        <tissue evidence="2">Whole organism</tissue>
    </source>
</reference>
<feature type="transmembrane region" description="Helical" evidence="1">
    <location>
        <begin position="192"/>
        <end position="209"/>
    </location>
</feature>
<keyword evidence="1" id="KW-1133">Transmembrane helix</keyword>
<gene>
    <name evidence="2" type="ORF">GCK72_013142</name>
</gene>
<dbReference type="Proteomes" id="UP000483820">
    <property type="component" value="Chromosome IV"/>
</dbReference>
<proteinExistence type="predicted"/>